<keyword evidence="3" id="KW-1185">Reference proteome</keyword>
<evidence type="ECO:0000313" key="3">
    <source>
        <dbReference type="Proteomes" id="UP001432062"/>
    </source>
</evidence>
<gene>
    <name evidence="2" type="ORF">OG563_36700</name>
</gene>
<evidence type="ECO:0000256" key="1">
    <source>
        <dbReference type="SAM" id="MobiDB-lite"/>
    </source>
</evidence>
<organism evidence="2 3">
    <name type="scientific">Nocardia vinacea</name>
    <dbReference type="NCBI Taxonomy" id="96468"/>
    <lineage>
        <taxon>Bacteria</taxon>
        <taxon>Bacillati</taxon>
        <taxon>Actinomycetota</taxon>
        <taxon>Actinomycetes</taxon>
        <taxon>Mycobacteriales</taxon>
        <taxon>Nocardiaceae</taxon>
        <taxon>Nocardia</taxon>
    </lineage>
</organism>
<proteinExistence type="predicted"/>
<dbReference type="Proteomes" id="UP001432062">
    <property type="component" value="Chromosome"/>
</dbReference>
<name>A0ABZ1YRS5_9NOCA</name>
<feature type="compositionally biased region" description="Basic and acidic residues" evidence="1">
    <location>
        <begin position="13"/>
        <end position="25"/>
    </location>
</feature>
<evidence type="ECO:0000313" key="2">
    <source>
        <dbReference type="EMBL" id="WUV44660.1"/>
    </source>
</evidence>
<dbReference type="EMBL" id="CP109441">
    <property type="protein sequence ID" value="WUV44660.1"/>
    <property type="molecule type" value="Genomic_DNA"/>
</dbReference>
<accession>A0ABZ1YRS5</accession>
<dbReference type="RefSeq" id="WP_329407660.1">
    <property type="nucleotide sequence ID" value="NZ_CP109441.1"/>
</dbReference>
<protein>
    <submittedName>
        <fullName evidence="2">Uncharacterized protein</fullName>
    </submittedName>
</protein>
<feature type="region of interest" description="Disordered" evidence="1">
    <location>
        <begin position="1"/>
        <end position="25"/>
    </location>
</feature>
<reference evidence="2" key="1">
    <citation type="submission" date="2022-10" db="EMBL/GenBank/DDBJ databases">
        <title>The complete genomes of actinobacterial strains from the NBC collection.</title>
        <authorList>
            <person name="Joergensen T.S."/>
            <person name="Alvarez Arevalo M."/>
            <person name="Sterndorff E.B."/>
            <person name="Faurdal D."/>
            <person name="Vuksanovic O."/>
            <person name="Mourched A.-S."/>
            <person name="Charusanti P."/>
            <person name="Shaw S."/>
            <person name="Blin K."/>
            <person name="Weber T."/>
        </authorList>
    </citation>
    <scope>NUCLEOTIDE SEQUENCE</scope>
    <source>
        <strain evidence="2">NBC_01482</strain>
    </source>
</reference>
<sequence length="154" mass="16305">MTPDFLTPVLPGKAERSAPHGDGQHRPVTELFRAASVPKLQWRCGIRRVDVNGRVLVQDALSHVGWTPHTALAWSICSDMLVVGPGAGSGLRIGAGGALRVPARARRRIDVRAGDNVLIAAHPQAGILLVLAPALVEQMLHRACGAVVVEVSAR</sequence>